<evidence type="ECO:0008006" key="3">
    <source>
        <dbReference type="Google" id="ProtNLM"/>
    </source>
</evidence>
<gene>
    <name evidence="1" type="ORF">B0H67DRAFT_561245</name>
</gene>
<comment type="caution">
    <text evidence="1">The sequence shown here is derived from an EMBL/GenBank/DDBJ whole genome shotgun (WGS) entry which is preliminary data.</text>
</comment>
<dbReference type="SUPFAM" id="SSF53335">
    <property type="entry name" value="S-adenosyl-L-methionine-dependent methyltransferases"/>
    <property type="match status" value="1"/>
</dbReference>
<dbReference type="Gene3D" id="3.40.50.150">
    <property type="entry name" value="Vaccinia Virus protein VP39"/>
    <property type="match status" value="1"/>
</dbReference>
<organism evidence="1 2">
    <name type="scientific">Lasiosphaeris hirsuta</name>
    <dbReference type="NCBI Taxonomy" id="260670"/>
    <lineage>
        <taxon>Eukaryota</taxon>
        <taxon>Fungi</taxon>
        <taxon>Dikarya</taxon>
        <taxon>Ascomycota</taxon>
        <taxon>Pezizomycotina</taxon>
        <taxon>Sordariomycetes</taxon>
        <taxon>Sordariomycetidae</taxon>
        <taxon>Sordariales</taxon>
        <taxon>Lasiosphaeriaceae</taxon>
        <taxon>Lasiosphaeris</taxon>
    </lineage>
</organism>
<sequence length="306" mass="32175">MPLPVSDAPQIASYAIQPSAPSPTSLAIEVSQAVHRINLINAWGPSGPSPGHQVLEIGCGQGTCTAALAAAVSWPPASPPAQGPINGHITALDPASPTYGAPFTLAQAQSHLSAGPVGSLITFHRADPVAFLAANPAPRWDTAILAHCIWYFPSPSTLPEILTALRGRVSRVCIAEWALRASQPSAAAHVLAALARATLEAHKVESEENIRNVVTPAGIKDVVRECGWRVESEGFVVPERELADGRWEVGSVVDEGFVQEVERVEGDRVRALLRSARDATVSAAEAVGGVRGVRSMDVWVATLVLD</sequence>
<proteinExistence type="predicted"/>
<dbReference type="AlphaFoldDB" id="A0AA40B9V2"/>
<dbReference type="Proteomes" id="UP001172102">
    <property type="component" value="Unassembled WGS sequence"/>
</dbReference>
<keyword evidence="2" id="KW-1185">Reference proteome</keyword>
<dbReference type="EMBL" id="JAUKUA010000001">
    <property type="protein sequence ID" value="KAK0730304.1"/>
    <property type="molecule type" value="Genomic_DNA"/>
</dbReference>
<evidence type="ECO:0000313" key="1">
    <source>
        <dbReference type="EMBL" id="KAK0730304.1"/>
    </source>
</evidence>
<protein>
    <recommendedName>
        <fullName evidence="3">SAM-dependent methyltransferase</fullName>
    </recommendedName>
</protein>
<name>A0AA40B9V2_9PEZI</name>
<dbReference type="InterPro" id="IPR029063">
    <property type="entry name" value="SAM-dependent_MTases_sf"/>
</dbReference>
<accession>A0AA40B9V2</accession>
<evidence type="ECO:0000313" key="2">
    <source>
        <dbReference type="Proteomes" id="UP001172102"/>
    </source>
</evidence>
<reference evidence="1" key="1">
    <citation type="submission" date="2023-06" db="EMBL/GenBank/DDBJ databases">
        <title>Genome-scale phylogeny and comparative genomics of the fungal order Sordariales.</title>
        <authorList>
            <consortium name="Lawrence Berkeley National Laboratory"/>
            <person name="Hensen N."/>
            <person name="Bonometti L."/>
            <person name="Westerberg I."/>
            <person name="Brannstrom I.O."/>
            <person name="Guillou S."/>
            <person name="Cros-Aarteil S."/>
            <person name="Calhoun S."/>
            <person name="Haridas S."/>
            <person name="Kuo A."/>
            <person name="Mondo S."/>
            <person name="Pangilinan J."/>
            <person name="Riley R."/>
            <person name="Labutti K."/>
            <person name="Andreopoulos B."/>
            <person name="Lipzen A."/>
            <person name="Chen C."/>
            <person name="Yanf M."/>
            <person name="Daum C."/>
            <person name="Ng V."/>
            <person name="Clum A."/>
            <person name="Steindorff A."/>
            <person name="Ohm R."/>
            <person name="Martin F."/>
            <person name="Silar P."/>
            <person name="Natvig D."/>
            <person name="Lalanne C."/>
            <person name="Gautier V."/>
            <person name="Ament-Velasquez S.L."/>
            <person name="Kruys A."/>
            <person name="Hutchinson M.I."/>
            <person name="Powell A.J."/>
            <person name="Barry K."/>
            <person name="Miller A.N."/>
            <person name="Grigoriev I.V."/>
            <person name="Debuchy R."/>
            <person name="Gladieux P."/>
            <person name="Thoren M.H."/>
            <person name="Johannesson H."/>
        </authorList>
    </citation>
    <scope>NUCLEOTIDE SEQUENCE</scope>
    <source>
        <strain evidence="1">SMH4607-1</strain>
    </source>
</reference>